<dbReference type="InterPro" id="IPR006680">
    <property type="entry name" value="Amidohydro-rel"/>
</dbReference>
<dbReference type="Pfam" id="PF12890">
    <property type="entry name" value="DHOase"/>
    <property type="match status" value="1"/>
</dbReference>
<dbReference type="GO" id="GO:0006145">
    <property type="term" value="P:purine nucleobase catabolic process"/>
    <property type="evidence" value="ECO:0007669"/>
    <property type="project" value="TreeGrafter"/>
</dbReference>
<evidence type="ECO:0000259" key="3">
    <source>
        <dbReference type="Pfam" id="PF12890"/>
    </source>
</evidence>
<dbReference type="CDD" id="cd01317">
    <property type="entry name" value="DHOase_IIa"/>
    <property type="match status" value="1"/>
</dbReference>
<dbReference type="NCBIfam" id="NF005791">
    <property type="entry name" value="PRK07627.1"/>
    <property type="match status" value="1"/>
</dbReference>
<dbReference type="OrthoDB" id="5687299at2"/>
<evidence type="ECO:0000313" key="5">
    <source>
        <dbReference type="Proteomes" id="UP000292298"/>
    </source>
</evidence>
<dbReference type="InterPro" id="IPR050138">
    <property type="entry name" value="DHOase/Allantoinase_Hydrolase"/>
</dbReference>
<dbReference type="InterPro" id="IPR024403">
    <property type="entry name" value="DHOase_cat"/>
</dbReference>
<evidence type="ECO:0000256" key="1">
    <source>
        <dbReference type="ARBA" id="ARBA00022975"/>
    </source>
</evidence>
<reference evidence="4 5" key="1">
    <citation type="submission" date="2019-02" db="EMBL/GenBank/DDBJ databases">
        <title>Genomic Encyclopedia of Type Strains, Phase IV (KMG-IV): sequencing the most valuable type-strain genomes for metagenomic binning, comparative biology and taxonomic classification.</title>
        <authorList>
            <person name="Goeker M."/>
        </authorList>
    </citation>
    <scope>NUCLEOTIDE SEQUENCE [LARGE SCALE GENOMIC DNA]</scope>
    <source>
        <strain evidence="4 5">DSM 21056</strain>
    </source>
</reference>
<dbReference type="SUPFAM" id="SSF51338">
    <property type="entry name" value="Composite domain of metallo-dependent hydrolases"/>
    <property type="match status" value="1"/>
</dbReference>
<dbReference type="Gene3D" id="3.20.20.140">
    <property type="entry name" value="Metal-dependent hydrolases"/>
    <property type="match status" value="1"/>
</dbReference>
<dbReference type="EMBL" id="SHLI01000001">
    <property type="protein sequence ID" value="RZU99213.1"/>
    <property type="molecule type" value="Genomic_DNA"/>
</dbReference>
<dbReference type="InterPro" id="IPR011059">
    <property type="entry name" value="Metal-dep_hydrolase_composite"/>
</dbReference>
<dbReference type="Gene3D" id="2.30.40.10">
    <property type="entry name" value="Urease, subunit C, domain 1"/>
    <property type="match status" value="1"/>
</dbReference>
<name>A0A4Q8D1L5_9GAMM</name>
<protein>
    <submittedName>
        <fullName evidence="4">Dihydroorotase</fullName>
    </submittedName>
</protein>
<dbReference type="GO" id="GO:0005737">
    <property type="term" value="C:cytoplasm"/>
    <property type="evidence" value="ECO:0007669"/>
    <property type="project" value="TreeGrafter"/>
</dbReference>
<dbReference type="PANTHER" id="PTHR43668">
    <property type="entry name" value="ALLANTOINASE"/>
    <property type="match status" value="1"/>
</dbReference>
<dbReference type="GO" id="GO:0006221">
    <property type="term" value="P:pyrimidine nucleotide biosynthetic process"/>
    <property type="evidence" value="ECO:0007669"/>
    <property type="project" value="UniProtKB-KW"/>
</dbReference>
<sequence length="427" mass="44955">MSRILIRNGRLIDPESGLDEVGDVAVADGRIVQLGGPIDDFTPDESVDATDRWVIPGLIDLSARLREPGGTRKADIVSETRAAAAAGITTLVMPPDTHPVMDSPSVVEQVVRRADHAASARVVPLGALTLGLAGEQLSGMAGLAAAGCPAVADGGHPIRDSLVLQRALDYACTFALPVLLTPVDTDLATGCLNEGPTATRLGLPGVPAAAETAGLGRQLAVAGGTRARVHFGRLSSAEGVRLLTGELGENRHLTADVAIHQLFLTDQDAMEYDARFHLDPPLRDIVDRQALRQAVADRVIRIICSDHQPHDQDAKDGPFASTAPGASGLDTLLPLVLRLVEDGILTLPRALATVTVEPARLLGLEVGRMAVGGAADLTVVDPVAPWFCTRETLRSRGHNSPFLGWEFSARATHTLVAGRLVHRPDEA</sequence>
<proteinExistence type="predicted"/>
<feature type="domain" description="Amidohydrolase-related" evidence="2">
    <location>
        <begin position="286"/>
        <end position="421"/>
    </location>
</feature>
<dbReference type="GO" id="GO:0004151">
    <property type="term" value="F:dihydroorotase activity"/>
    <property type="evidence" value="ECO:0007669"/>
    <property type="project" value="InterPro"/>
</dbReference>
<dbReference type="Pfam" id="PF01979">
    <property type="entry name" value="Amidohydro_1"/>
    <property type="match status" value="1"/>
</dbReference>
<comment type="caution">
    <text evidence="4">The sequence shown here is derived from an EMBL/GenBank/DDBJ whole genome shotgun (WGS) entry which is preliminary data.</text>
</comment>
<dbReference type="GO" id="GO:0046872">
    <property type="term" value="F:metal ion binding"/>
    <property type="evidence" value="ECO:0007669"/>
    <property type="project" value="InterPro"/>
</dbReference>
<dbReference type="SUPFAM" id="SSF51556">
    <property type="entry name" value="Metallo-dependent hydrolases"/>
    <property type="match status" value="1"/>
</dbReference>
<evidence type="ECO:0000313" key="4">
    <source>
        <dbReference type="EMBL" id="RZU99213.1"/>
    </source>
</evidence>
<evidence type="ECO:0000259" key="2">
    <source>
        <dbReference type="Pfam" id="PF01979"/>
    </source>
</evidence>
<keyword evidence="5" id="KW-1185">Reference proteome</keyword>
<dbReference type="Proteomes" id="UP000292298">
    <property type="component" value="Unassembled WGS sequence"/>
</dbReference>
<dbReference type="PANTHER" id="PTHR43668:SF2">
    <property type="entry name" value="ALLANTOINASE"/>
    <property type="match status" value="1"/>
</dbReference>
<gene>
    <name evidence="4" type="ORF">EV698_1495</name>
</gene>
<accession>A0A4Q8D1L5</accession>
<dbReference type="GO" id="GO:0004038">
    <property type="term" value="F:allantoinase activity"/>
    <property type="evidence" value="ECO:0007669"/>
    <property type="project" value="TreeGrafter"/>
</dbReference>
<dbReference type="RefSeq" id="WP_130503462.1">
    <property type="nucleotide sequence ID" value="NZ_SHLI01000001.1"/>
</dbReference>
<feature type="domain" description="Dihydroorotase catalytic" evidence="3">
    <location>
        <begin position="52"/>
        <end position="234"/>
    </location>
</feature>
<keyword evidence="1" id="KW-0665">Pyrimidine biosynthesis</keyword>
<dbReference type="InterPro" id="IPR032466">
    <property type="entry name" value="Metal_Hydrolase"/>
</dbReference>
<dbReference type="AlphaFoldDB" id="A0A4Q8D1L5"/>
<dbReference type="InterPro" id="IPR004722">
    <property type="entry name" value="DHOase"/>
</dbReference>
<dbReference type="NCBIfam" id="TIGR00857">
    <property type="entry name" value="pyrC_multi"/>
    <property type="match status" value="1"/>
</dbReference>
<organism evidence="4 5">
    <name type="scientific">Spiribacter vilamensis</name>
    <dbReference type="NCBI Taxonomy" id="531306"/>
    <lineage>
        <taxon>Bacteria</taxon>
        <taxon>Pseudomonadati</taxon>
        <taxon>Pseudomonadota</taxon>
        <taxon>Gammaproteobacteria</taxon>
        <taxon>Chromatiales</taxon>
        <taxon>Ectothiorhodospiraceae</taxon>
        <taxon>Spiribacter</taxon>
    </lineage>
</organism>